<name>A0ABP7EXW6_9STAP</name>
<organism evidence="1 2">
    <name type="scientific">Salinicoccus jeotgali</name>
    <dbReference type="NCBI Taxonomy" id="381634"/>
    <lineage>
        <taxon>Bacteria</taxon>
        <taxon>Bacillati</taxon>
        <taxon>Bacillota</taxon>
        <taxon>Bacilli</taxon>
        <taxon>Bacillales</taxon>
        <taxon>Staphylococcaceae</taxon>
        <taxon>Salinicoccus</taxon>
    </lineage>
</organism>
<protein>
    <submittedName>
        <fullName evidence="1">Uncharacterized protein</fullName>
    </submittedName>
</protein>
<gene>
    <name evidence="1" type="ORF">GCM10022378_12710</name>
</gene>
<comment type="caution">
    <text evidence="1">The sequence shown here is derived from an EMBL/GenBank/DDBJ whole genome shotgun (WGS) entry which is preliminary data.</text>
</comment>
<reference evidence="2" key="1">
    <citation type="journal article" date="2019" name="Int. J. Syst. Evol. Microbiol.">
        <title>The Global Catalogue of Microorganisms (GCM) 10K type strain sequencing project: providing services to taxonomists for standard genome sequencing and annotation.</title>
        <authorList>
            <consortium name="The Broad Institute Genomics Platform"/>
            <consortium name="The Broad Institute Genome Sequencing Center for Infectious Disease"/>
            <person name="Wu L."/>
            <person name="Ma J."/>
        </authorList>
    </citation>
    <scope>NUCLEOTIDE SEQUENCE [LARGE SCALE GENOMIC DNA]</scope>
    <source>
        <strain evidence="2">JCM 16981</strain>
    </source>
</reference>
<accession>A0ABP7EXW6</accession>
<dbReference type="EMBL" id="BAABCK010000022">
    <property type="protein sequence ID" value="GAA3724129.1"/>
    <property type="molecule type" value="Genomic_DNA"/>
</dbReference>
<dbReference type="RefSeq" id="WP_344702612.1">
    <property type="nucleotide sequence ID" value="NZ_BAABCK010000022.1"/>
</dbReference>
<dbReference type="Proteomes" id="UP001500920">
    <property type="component" value="Unassembled WGS sequence"/>
</dbReference>
<keyword evidence="2" id="KW-1185">Reference proteome</keyword>
<evidence type="ECO:0000313" key="2">
    <source>
        <dbReference type="Proteomes" id="UP001500920"/>
    </source>
</evidence>
<proteinExistence type="predicted"/>
<sequence>MAILVKVKDSTNNRTDFDYVGQDSMNQFDKTEYILKEMTSEDDHKYIQFIYPNHTEVFTQFKIDYVKRR</sequence>
<evidence type="ECO:0000313" key="1">
    <source>
        <dbReference type="EMBL" id="GAA3724129.1"/>
    </source>
</evidence>